<dbReference type="Gene3D" id="2.130.10.10">
    <property type="entry name" value="YVTN repeat-like/Quinoprotein amine dehydrogenase"/>
    <property type="match status" value="1"/>
</dbReference>
<organism evidence="1 2">
    <name type="scientific">Reticulomyxa filosa</name>
    <dbReference type="NCBI Taxonomy" id="46433"/>
    <lineage>
        <taxon>Eukaryota</taxon>
        <taxon>Sar</taxon>
        <taxon>Rhizaria</taxon>
        <taxon>Retaria</taxon>
        <taxon>Foraminifera</taxon>
        <taxon>Monothalamids</taxon>
        <taxon>Reticulomyxidae</taxon>
        <taxon>Reticulomyxa</taxon>
    </lineage>
</organism>
<gene>
    <name evidence="1" type="ORF">RFI_01952</name>
</gene>
<protein>
    <submittedName>
        <fullName evidence="1">Uncharacterized protein</fullName>
    </submittedName>
</protein>
<accession>X6PAC8</accession>
<dbReference type="SMART" id="SM00320">
    <property type="entry name" value="WD40"/>
    <property type="match status" value="1"/>
</dbReference>
<dbReference type="InterPro" id="IPR015943">
    <property type="entry name" value="WD40/YVTN_repeat-like_dom_sf"/>
</dbReference>
<dbReference type="SUPFAM" id="SSF50978">
    <property type="entry name" value="WD40 repeat-like"/>
    <property type="match status" value="1"/>
</dbReference>
<evidence type="ECO:0000313" key="2">
    <source>
        <dbReference type="Proteomes" id="UP000023152"/>
    </source>
</evidence>
<dbReference type="Proteomes" id="UP000023152">
    <property type="component" value="Unassembled WGS sequence"/>
</dbReference>
<sequence length="183" mass="21115">MLFFLHYLTKPFVFEISNIISNYKYSMNTQVELVVLSFHHLIVIDIYVLDLVTEQFVNGMLKHQIITLFCVDILPLQSNDNGKNDNNKNNSIGCLMIMDIEFVLDHLIITFESGILEQLNNLLYQRTWKFNFKSGQQIQVFNGHTSTLFAVECSPFVKKDDEVGGNSNVICYGSYDNTIRVWG</sequence>
<reference evidence="1 2" key="1">
    <citation type="journal article" date="2013" name="Curr. Biol.">
        <title>The Genome of the Foraminiferan Reticulomyxa filosa.</title>
        <authorList>
            <person name="Glockner G."/>
            <person name="Hulsmann N."/>
            <person name="Schleicher M."/>
            <person name="Noegel A.A."/>
            <person name="Eichinger L."/>
            <person name="Gallinger C."/>
            <person name="Pawlowski J."/>
            <person name="Sierra R."/>
            <person name="Euteneuer U."/>
            <person name="Pillet L."/>
            <person name="Moustafa A."/>
            <person name="Platzer M."/>
            <person name="Groth M."/>
            <person name="Szafranski K."/>
            <person name="Schliwa M."/>
        </authorList>
    </citation>
    <scope>NUCLEOTIDE SEQUENCE [LARGE SCALE GENOMIC DNA]</scope>
</reference>
<evidence type="ECO:0000313" key="1">
    <source>
        <dbReference type="EMBL" id="ETO35121.1"/>
    </source>
</evidence>
<name>X6PAC8_RETFI</name>
<dbReference type="EMBL" id="ASPP01001933">
    <property type="protein sequence ID" value="ETO35121.1"/>
    <property type="molecule type" value="Genomic_DNA"/>
</dbReference>
<proteinExistence type="predicted"/>
<dbReference type="InterPro" id="IPR036322">
    <property type="entry name" value="WD40_repeat_dom_sf"/>
</dbReference>
<dbReference type="AlphaFoldDB" id="X6PAC8"/>
<keyword evidence="2" id="KW-1185">Reference proteome</keyword>
<comment type="caution">
    <text evidence="1">The sequence shown here is derived from an EMBL/GenBank/DDBJ whole genome shotgun (WGS) entry which is preliminary data.</text>
</comment>
<dbReference type="InterPro" id="IPR001680">
    <property type="entry name" value="WD40_rpt"/>
</dbReference>